<evidence type="ECO:0000256" key="2">
    <source>
        <dbReference type="ARBA" id="ARBA00023043"/>
    </source>
</evidence>
<dbReference type="OrthoDB" id="427518at2759"/>
<sequence>MALLISQGVNIIASSHVVGPVLTAAILSGNKDAVKKIMDSDVRFDLDYTKCDAPLSLSARISEPPLFQSILESGRGKWLMNAKLLDQALVEASEWGRLESTRILLGFPHVYTNSTLEQAVSIAATKGQWLCVKELLEFIARETGQNKRRDVKLDDAFYLAAICRENRVDILESIWYLTNQRIAQDVRDFSLYLTTVMKKDTTAVWLLETCKADANAVAEKPSSGIADAVGGVTMAEYSNALNAAASSGNRTLVSSLLDQGAQIDGDHGYSLQLAASEGHVDVVDLLLEHGALVNKHVDSNEDVGFFSGTALQAACENSRVETVRTLINHGADPNLGGGALSYPITAATQKSQLEILTVLLDAPGIDGNVRGGEEHYTPLINAAAHISADAVKLLLMKGADVNAQTSGGDTALIMAAARGDPALACNCFARVELMSHTGILSVASQCKLLLKHCIRQTGKSDASLAKQRLDSFHATLSQRDAEIDTLRERLEETREQLDIANKDSEYHELEKKRIMSMNSLQGETYESISQQMKAIQNERIELLKQLDAYRGQADLANDTISRLQGLLDEERATNAALRRRQGFAALREEKKVAVETLELEQQRTAQVLNEEEKKRQDLSRQIQGLHGDVQGLLAAPETAQKNTKTAVEDAEAEKSERERVQSKVGYLEDQVRAMEELVAEFQAAANRAISPASATPATNGVSGIDSPQGYFPTQNGVPGYPQTAAASLEGNDSIHSLMQAKIPATPPTVSPTDMPGSPQPGAQSPGFRTIHGQHRPDGSLGGYRSSRVVRRENSEDLYNSSRRRASRRAASTSTESTHSK</sequence>
<dbReference type="Pfam" id="PF12796">
    <property type="entry name" value="Ank_2"/>
    <property type="match status" value="2"/>
</dbReference>
<feature type="region of interest" description="Disordered" evidence="5">
    <location>
        <begin position="743"/>
        <end position="820"/>
    </location>
</feature>
<dbReference type="AlphaFoldDB" id="A0A6G1L8D4"/>
<keyword evidence="1" id="KW-0677">Repeat</keyword>
<dbReference type="GO" id="GO:0005634">
    <property type="term" value="C:nucleus"/>
    <property type="evidence" value="ECO:0007669"/>
    <property type="project" value="TreeGrafter"/>
</dbReference>
<keyword evidence="4" id="KW-0175">Coiled coil</keyword>
<proteinExistence type="predicted"/>
<dbReference type="Gene3D" id="1.25.40.20">
    <property type="entry name" value="Ankyrin repeat-containing domain"/>
    <property type="match status" value="3"/>
</dbReference>
<dbReference type="PANTHER" id="PTHR24193:SF121">
    <property type="entry name" value="ADA2A-CONTAINING COMPLEX COMPONENT 3, ISOFORM D"/>
    <property type="match status" value="1"/>
</dbReference>
<dbReference type="PANTHER" id="PTHR24193">
    <property type="entry name" value="ANKYRIN REPEAT PROTEIN"/>
    <property type="match status" value="1"/>
</dbReference>
<dbReference type="Pfam" id="PF13857">
    <property type="entry name" value="Ank_5"/>
    <property type="match status" value="1"/>
</dbReference>
<feature type="repeat" description="ANK" evidence="3">
    <location>
        <begin position="374"/>
        <end position="406"/>
    </location>
</feature>
<feature type="compositionally biased region" description="Low complexity" evidence="5">
    <location>
        <begin position="755"/>
        <end position="766"/>
    </location>
</feature>
<organism evidence="6 7">
    <name type="scientific">Teratosphaeria nubilosa</name>
    <dbReference type="NCBI Taxonomy" id="161662"/>
    <lineage>
        <taxon>Eukaryota</taxon>
        <taxon>Fungi</taxon>
        <taxon>Dikarya</taxon>
        <taxon>Ascomycota</taxon>
        <taxon>Pezizomycotina</taxon>
        <taxon>Dothideomycetes</taxon>
        <taxon>Dothideomycetidae</taxon>
        <taxon>Mycosphaerellales</taxon>
        <taxon>Teratosphaeriaceae</taxon>
        <taxon>Teratosphaeria</taxon>
    </lineage>
</organism>
<dbReference type="InterPro" id="IPR036770">
    <property type="entry name" value="Ankyrin_rpt-contain_sf"/>
</dbReference>
<evidence type="ECO:0000256" key="3">
    <source>
        <dbReference type="PROSITE-ProRule" id="PRU00023"/>
    </source>
</evidence>
<reference evidence="6" key="1">
    <citation type="journal article" date="2020" name="Stud. Mycol.">
        <title>101 Dothideomycetes genomes: a test case for predicting lifestyles and emergence of pathogens.</title>
        <authorList>
            <person name="Haridas S."/>
            <person name="Albert R."/>
            <person name="Binder M."/>
            <person name="Bloem J."/>
            <person name="Labutti K."/>
            <person name="Salamov A."/>
            <person name="Andreopoulos B."/>
            <person name="Baker S."/>
            <person name="Barry K."/>
            <person name="Bills G."/>
            <person name="Bluhm B."/>
            <person name="Cannon C."/>
            <person name="Castanera R."/>
            <person name="Culley D."/>
            <person name="Daum C."/>
            <person name="Ezra D."/>
            <person name="Gonzalez J."/>
            <person name="Henrissat B."/>
            <person name="Kuo A."/>
            <person name="Liang C."/>
            <person name="Lipzen A."/>
            <person name="Lutzoni F."/>
            <person name="Magnuson J."/>
            <person name="Mondo S."/>
            <person name="Nolan M."/>
            <person name="Ohm R."/>
            <person name="Pangilinan J."/>
            <person name="Park H.-J."/>
            <person name="Ramirez L."/>
            <person name="Alfaro M."/>
            <person name="Sun H."/>
            <person name="Tritt A."/>
            <person name="Yoshinaga Y."/>
            <person name="Zwiers L.-H."/>
            <person name="Turgeon B."/>
            <person name="Goodwin S."/>
            <person name="Spatafora J."/>
            <person name="Crous P."/>
            <person name="Grigoriev I."/>
        </authorList>
    </citation>
    <scope>NUCLEOTIDE SEQUENCE</scope>
    <source>
        <strain evidence="6">CBS 116005</strain>
    </source>
</reference>
<dbReference type="GO" id="GO:0000976">
    <property type="term" value="F:transcription cis-regulatory region binding"/>
    <property type="evidence" value="ECO:0007669"/>
    <property type="project" value="TreeGrafter"/>
</dbReference>
<accession>A0A6G1L8D4</accession>
<keyword evidence="7" id="KW-1185">Reference proteome</keyword>
<gene>
    <name evidence="6" type="ORF">EJ03DRAFT_351862</name>
</gene>
<dbReference type="PROSITE" id="PS50297">
    <property type="entry name" value="ANK_REP_REGION"/>
    <property type="match status" value="3"/>
</dbReference>
<evidence type="ECO:0000313" key="7">
    <source>
        <dbReference type="Proteomes" id="UP000799436"/>
    </source>
</evidence>
<name>A0A6G1L8D4_9PEZI</name>
<dbReference type="EMBL" id="ML995840">
    <property type="protein sequence ID" value="KAF2768852.1"/>
    <property type="molecule type" value="Genomic_DNA"/>
</dbReference>
<evidence type="ECO:0000256" key="5">
    <source>
        <dbReference type="SAM" id="MobiDB-lite"/>
    </source>
</evidence>
<feature type="region of interest" description="Disordered" evidence="5">
    <location>
        <begin position="634"/>
        <end position="655"/>
    </location>
</feature>
<evidence type="ECO:0000256" key="4">
    <source>
        <dbReference type="SAM" id="Coils"/>
    </source>
</evidence>
<feature type="repeat" description="ANK" evidence="3">
    <location>
        <begin position="266"/>
        <end position="298"/>
    </location>
</feature>
<protein>
    <submittedName>
        <fullName evidence="6">Ankyrin</fullName>
    </submittedName>
</protein>
<dbReference type="SUPFAM" id="SSF48403">
    <property type="entry name" value="Ankyrin repeat"/>
    <property type="match status" value="2"/>
</dbReference>
<keyword evidence="2 3" id="KW-0040">ANK repeat</keyword>
<dbReference type="InterPro" id="IPR050663">
    <property type="entry name" value="Ankyrin-SOCS_Box"/>
</dbReference>
<feature type="coiled-coil region" evidence="4">
    <location>
        <begin position="476"/>
        <end position="628"/>
    </location>
</feature>
<dbReference type="GO" id="GO:0045944">
    <property type="term" value="P:positive regulation of transcription by RNA polymerase II"/>
    <property type="evidence" value="ECO:0007669"/>
    <property type="project" value="TreeGrafter"/>
</dbReference>
<feature type="compositionally biased region" description="Low complexity" evidence="5">
    <location>
        <begin position="808"/>
        <end position="820"/>
    </location>
</feature>
<dbReference type="InterPro" id="IPR002110">
    <property type="entry name" value="Ankyrin_rpt"/>
</dbReference>
<dbReference type="PROSITE" id="PS50088">
    <property type="entry name" value="ANK_REPEAT"/>
    <property type="match status" value="3"/>
</dbReference>
<evidence type="ECO:0000313" key="6">
    <source>
        <dbReference type="EMBL" id="KAF2768852.1"/>
    </source>
</evidence>
<feature type="region of interest" description="Disordered" evidence="5">
    <location>
        <begin position="692"/>
        <end position="716"/>
    </location>
</feature>
<dbReference type="Proteomes" id="UP000799436">
    <property type="component" value="Unassembled WGS sequence"/>
</dbReference>
<evidence type="ECO:0000256" key="1">
    <source>
        <dbReference type="ARBA" id="ARBA00022737"/>
    </source>
</evidence>
<dbReference type="SMART" id="SM00248">
    <property type="entry name" value="ANK"/>
    <property type="match status" value="4"/>
</dbReference>
<feature type="repeat" description="ANK" evidence="3">
    <location>
        <begin position="306"/>
        <end position="338"/>
    </location>
</feature>